<gene>
    <name evidence="1" type="ORF">FC91_GL000010</name>
</gene>
<dbReference type="InterPro" id="IPR003787">
    <property type="entry name" value="Sulphur_relay_DsrE/F-like"/>
</dbReference>
<dbReference type="RefSeq" id="WP_027829414.1">
    <property type="nucleotide sequence ID" value="NZ_AUEH01000059.1"/>
</dbReference>
<dbReference type="eggNOG" id="COG1416">
    <property type="taxonomic scope" value="Bacteria"/>
</dbReference>
<dbReference type="InterPro" id="IPR027396">
    <property type="entry name" value="DsrEFH-like"/>
</dbReference>
<proteinExistence type="predicted"/>
<dbReference type="Gene3D" id="3.40.1260.10">
    <property type="entry name" value="DsrEFH-like"/>
    <property type="match status" value="1"/>
</dbReference>
<sequence length="113" mass="12495">MTNKVVFHIDELEKWDHTLGNIQNLIAYGQSQQTAYDIVVLVNGDAIMGYLVTRLRDTITQLQPQDVSFHACNNAMNCHGVRAEQLPAGVVVVPAGVADLIALQDTGYRYIKP</sequence>
<dbReference type="AlphaFoldDB" id="A0A0R1X9J4"/>
<name>A0A0R1X9J4_9LACO</name>
<protein>
    <submittedName>
        <fullName evidence="1">Uncharacterized protein</fullName>
    </submittedName>
</protein>
<accession>A0A0R1X9J4</accession>
<dbReference type="EMBL" id="AZFW01000074">
    <property type="protein sequence ID" value="KRM26421.1"/>
    <property type="molecule type" value="Genomic_DNA"/>
</dbReference>
<dbReference type="PANTHER" id="PTHR37691:SF1">
    <property type="entry name" value="BLR3518 PROTEIN"/>
    <property type="match status" value="1"/>
</dbReference>
<dbReference type="Pfam" id="PF02635">
    <property type="entry name" value="DsrE"/>
    <property type="match status" value="1"/>
</dbReference>
<comment type="caution">
    <text evidence="1">The sequence shown here is derived from an EMBL/GenBank/DDBJ whole genome shotgun (WGS) entry which is preliminary data.</text>
</comment>
<evidence type="ECO:0000313" key="1">
    <source>
        <dbReference type="EMBL" id="KRM26421.1"/>
    </source>
</evidence>
<evidence type="ECO:0000313" key="2">
    <source>
        <dbReference type="Proteomes" id="UP000050949"/>
    </source>
</evidence>
<reference evidence="1 2" key="1">
    <citation type="journal article" date="2015" name="Genome Announc.">
        <title>Expanding the biotechnology potential of lactobacilli through comparative genomics of 213 strains and associated genera.</title>
        <authorList>
            <person name="Sun Z."/>
            <person name="Harris H.M."/>
            <person name="McCann A."/>
            <person name="Guo C."/>
            <person name="Argimon S."/>
            <person name="Zhang W."/>
            <person name="Yang X."/>
            <person name="Jeffery I.B."/>
            <person name="Cooney J.C."/>
            <person name="Kagawa T.F."/>
            <person name="Liu W."/>
            <person name="Song Y."/>
            <person name="Salvetti E."/>
            <person name="Wrobel A."/>
            <person name="Rasinkangas P."/>
            <person name="Parkhill J."/>
            <person name="Rea M.C."/>
            <person name="O'Sullivan O."/>
            <person name="Ritari J."/>
            <person name="Douillard F.P."/>
            <person name="Paul Ross R."/>
            <person name="Yang R."/>
            <person name="Briner A.E."/>
            <person name="Felis G.E."/>
            <person name="de Vos W.M."/>
            <person name="Barrangou R."/>
            <person name="Klaenhammer T.R."/>
            <person name="Caufield P.W."/>
            <person name="Cui Y."/>
            <person name="Zhang H."/>
            <person name="O'Toole P.W."/>
        </authorList>
    </citation>
    <scope>NUCLEOTIDE SEQUENCE [LARGE SCALE GENOMIC DNA]</scope>
    <source>
        <strain evidence="1 2">DSM 16991</strain>
    </source>
</reference>
<organism evidence="1 2">
    <name type="scientific">Schleiferilactobacillus harbinensis DSM 16991</name>
    <dbReference type="NCBI Taxonomy" id="1122147"/>
    <lineage>
        <taxon>Bacteria</taxon>
        <taxon>Bacillati</taxon>
        <taxon>Bacillota</taxon>
        <taxon>Bacilli</taxon>
        <taxon>Lactobacillales</taxon>
        <taxon>Lactobacillaceae</taxon>
        <taxon>Schleiferilactobacillus</taxon>
    </lineage>
</organism>
<dbReference type="Proteomes" id="UP000050949">
    <property type="component" value="Unassembled WGS sequence"/>
</dbReference>
<dbReference type="OrthoDB" id="6412948at2"/>
<dbReference type="SUPFAM" id="SSF75169">
    <property type="entry name" value="DsrEFH-like"/>
    <property type="match status" value="1"/>
</dbReference>
<dbReference type="PATRIC" id="fig|1122147.4.peg.9"/>
<dbReference type="PANTHER" id="PTHR37691">
    <property type="entry name" value="BLR3518 PROTEIN"/>
    <property type="match status" value="1"/>
</dbReference>